<keyword evidence="3" id="KW-1185">Reference proteome</keyword>
<evidence type="ECO:0000313" key="2">
    <source>
        <dbReference type="EMBL" id="QES87609.1"/>
    </source>
</evidence>
<feature type="transmembrane region" description="Helical" evidence="1">
    <location>
        <begin position="100"/>
        <end position="120"/>
    </location>
</feature>
<evidence type="ECO:0000256" key="1">
    <source>
        <dbReference type="SAM" id="Phobius"/>
    </source>
</evidence>
<proteinExistence type="predicted"/>
<reference evidence="2 3" key="1">
    <citation type="submission" date="2019-09" db="EMBL/GenBank/DDBJ databases">
        <title>Complete genome sequence of Arachidicoccus sp. B3-10 isolated from apple orchard soil.</title>
        <authorList>
            <person name="Kim H.S."/>
            <person name="Han K.-I."/>
            <person name="Suh M.K."/>
            <person name="Lee K.C."/>
            <person name="Eom M.K."/>
            <person name="Kim J.-S."/>
            <person name="Kang S.W."/>
            <person name="Sin Y."/>
            <person name="Lee J.-S."/>
        </authorList>
    </citation>
    <scope>NUCLEOTIDE SEQUENCE [LARGE SCALE GENOMIC DNA]</scope>
    <source>
        <strain evidence="2 3">B3-10</strain>
    </source>
</reference>
<dbReference type="RefSeq" id="WP_131328498.1">
    <property type="nucleotide sequence ID" value="NZ_CP044016.1"/>
</dbReference>
<dbReference type="EMBL" id="CP044016">
    <property type="protein sequence ID" value="QES87609.1"/>
    <property type="molecule type" value="Genomic_DNA"/>
</dbReference>
<organism evidence="2 3">
    <name type="scientific">Rhizosphaericola mali</name>
    <dbReference type="NCBI Taxonomy" id="2545455"/>
    <lineage>
        <taxon>Bacteria</taxon>
        <taxon>Pseudomonadati</taxon>
        <taxon>Bacteroidota</taxon>
        <taxon>Chitinophagia</taxon>
        <taxon>Chitinophagales</taxon>
        <taxon>Chitinophagaceae</taxon>
        <taxon>Rhizosphaericola</taxon>
    </lineage>
</organism>
<evidence type="ECO:0000313" key="3">
    <source>
        <dbReference type="Proteomes" id="UP000292424"/>
    </source>
</evidence>
<keyword evidence="1" id="KW-1133">Transmembrane helix</keyword>
<dbReference type="KEGG" id="arac:E0W69_002640"/>
<keyword evidence="1" id="KW-0812">Transmembrane</keyword>
<dbReference type="Proteomes" id="UP000292424">
    <property type="component" value="Chromosome"/>
</dbReference>
<dbReference type="AlphaFoldDB" id="A0A5P2G0F4"/>
<accession>A0A5P2G0F4</accession>
<keyword evidence="1" id="KW-0472">Membrane</keyword>
<protein>
    <submittedName>
        <fullName evidence="2">Uncharacterized protein</fullName>
    </submittedName>
</protein>
<gene>
    <name evidence="2" type="ORF">E0W69_002640</name>
</gene>
<sequence length="304" mass="36181">MEILNNNDVAWSRTKKLHPFWQENINLYRFLGLPFITVASTNAYIEVIENRFGYDKARFSVIKDRILIGRRMRINFLKFAFSIFLLSVCAWYIHNDPTHWNIFLFTFISVAFSIYISYFYSIESEFKKTVHILFRRTAKEEHESVMNEHTTLAAKKLESSTHDLRQVVEVFELQKEKNARSKNAIIVVVNDRTFEFASKEILLIEYFKDEVKDYKSGEMKINFHGFRHADIVSSIMTKYQLEYKEQSLLGKLRRMSFLNLNINKKAKNKDINSQKVREIQDYLILAGYNRAENRLKKHVDTERL</sequence>
<name>A0A5P2G0F4_9BACT</name>
<feature type="transmembrane region" description="Helical" evidence="1">
    <location>
        <begin position="75"/>
        <end position="94"/>
    </location>
</feature>